<organism evidence="1">
    <name type="scientific">marine sediment metagenome</name>
    <dbReference type="NCBI Taxonomy" id="412755"/>
    <lineage>
        <taxon>unclassified sequences</taxon>
        <taxon>metagenomes</taxon>
        <taxon>ecological metagenomes</taxon>
    </lineage>
</organism>
<gene>
    <name evidence="1" type="ORF">LCGC14_1397200</name>
</gene>
<protein>
    <submittedName>
        <fullName evidence="1">Uncharacterized protein</fullName>
    </submittedName>
</protein>
<name>A0A0F9MDP7_9ZZZZ</name>
<accession>A0A0F9MDP7</accession>
<evidence type="ECO:0000313" key="1">
    <source>
        <dbReference type="EMBL" id="KKM74750.1"/>
    </source>
</evidence>
<comment type="caution">
    <text evidence="1">The sequence shown here is derived from an EMBL/GenBank/DDBJ whole genome shotgun (WGS) entry which is preliminary data.</text>
</comment>
<proteinExistence type="predicted"/>
<dbReference type="EMBL" id="LAZR01009088">
    <property type="protein sequence ID" value="KKM74750.1"/>
    <property type="molecule type" value="Genomic_DNA"/>
</dbReference>
<dbReference type="AlphaFoldDB" id="A0A0F9MDP7"/>
<reference evidence="1" key="1">
    <citation type="journal article" date="2015" name="Nature">
        <title>Complex archaea that bridge the gap between prokaryotes and eukaryotes.</title>
        <authorList>
            <person name="Spang A."/>
            <person name="Saw J.H."/>
            <person name="Jorgensen S.L."/>
            <person name="Zaremba-Niedzwiedzka K."/>
            <person name="Martijn J."/>
            <person name="Lind A.E."/>
            <person name="van Eijk R."/>
            <person name="Schleper C."/>
            <person name="Guy L."/>
            <person name="Ettema T.J."/>
        </authorList>
    </citation>
    <scope>NUCLEOTIDE SEQUENCE</scope>
</reference>
<sequence length="346" mass="41059">MLEFKVNEFITLKMISKETFIYIKGKNFIQCKGLIMNIPTREFKKQNKIKSIDDLEYQFSDPFEVGDPFFSPNEEFWAHCSNLQAWYENDYDTRLMHRNLAFPLLKALTEAGDIKASHMFKEEIISRLSEGNSTVNFYLINEGYLDYFDENELELIALDPELQIIKNLILVLDPLFREDEFLADNCVVIIERLAQNDDIKSLLQKVIIDLLDFESDKITVEIISYELYKYLDSRDLKKLFKPVTDSRFFDNIKTILFGTGRKYNFYSKNPSFIFSMFILFFAVMYRRIGNDSILKLINSLGETHKISFRLKLSELLEDFHTLEFYRYLRNDRNNVEDFLNELVKLV</sequence>